<feature type="region of interest" description="Disordered" evidence="1">
    <location>
        <begin position="133"/>
        <end position="153"/>
    </location>
</feature>
<evidence type="ECO:0000256" key="1">
    <source>
        <dbReference type="SAM" id="MobiDB-lite"/>
    </source>
</evidence>
<comment type="caution">
    <text evidence="3">The sequence shown here is derived from an EMBL/GenBank/DDBJ whole genome shotgun (WGS) entry which is preliminary data.</text>
</comment>
<proteinExistence type="predicted"/>
<dbReference type="EMBL" id="JABSTR010000005">
    <property type="protein sequence ID" value="KAH9370670.1"/>
    <property type="molecule type" value="Genomic_DNA"/>
</dbReference>
<keyword evidence="2" id="KW-0472">Membrane</keyword>
<dbReference type="AlphaFoldDB" id="A0A9J6FX22"/>
<evidence type="ECO:0000313" key="4">
    <source>
        <dbReference type="Proteomes" id="UP000821853"/>
    </source>
</evidence>
<accession>A0A9J6FX22</accession>
<evidence type="ECO:0000313" key="3">
    <source>
        <dbReference type="EMBL" id="KAH9370670.1"/>
    </source>
</evidence>
<sequence length="153" mass="16204">MAAADVPMNAGYVRQRWSRVAKETTWWPLDPSWSPTPTLEDACFLWAPSRGGARVKACAQRLLLSLLGAVVTLVVAGCTTTLVGGYEHQFLGLTLLITGLALAVACWAVYVATCAEESRAMFAALTDVLRGRRGPASDTAASPATSSESFAVL</sequence>
<feature type="transmembrane region" description="Helical" evidence="2">
    <location>
        <begin position="90"/>
        <end position="112"/>
    </location>
</feature>
<name>A0A9J6FX22_HAELO</name>
<evidence type="ECO:0000256" key="2">
    <source>
        <dbReference type="SAM" id="Phobius"/>
    </source>
</evidence>
<protein>
    <submittedName>
        <fullName evidence="3">Uncharacterized protein</fullName>
    </submittedName>
</protein>
<dbReference type="Proteomes" id="UP000821853">
    <property type="component" value="Chromosome 3"/>
</dbReference>
<dbReference type="VEuPathDB" id="VectorBase:HLOH_052280"/>
<gene>
    <name evidence="3" type="ORF">HPB48_014023</name>
</gene>
<feature type="transmembrane region" description="Helical" evidence="2">
    <location>
        <begin position="62"/>
        <end position="84"/>
    </location>
</feature>
<organism evidence="3 4">
    <name type="scientific">Haemaphysalis longicornis</name>
    <name type="common">Bush tick</name>
    <dbReference type="NCBI Taxonomy" id="44386"/>
    <lineage>
        <taxon>Eukaryota</taxon>
        <taxon>Metazoa</taxon>
        <taxon>Ecdysozoa</taxon>
        <taxon>Arthropoda</taxon>
        <taxon>Chelicerata</taxon>
        <taxon>Arachnida</taxon>
        <taxon>Acari</taxon>
        <taxon>Parasitiformes</taxon>
        <taxon>Ixodida</taxon>
        <taxon>Ixodoidea</taxon>
        <taxon>Ixodidae</taxon>
        <taxon>Haemaphysalinae</taxon>
        <taxon>Haemaphysalis</taxon>
    </lineage>
</organism>
<reference evidence="3 4" key="1">
    <citation type="journal article" date="2020" name="Cell">
        <title>Large-Scale Comparative Analyses of Tick Genomes Elucidate Their Genetic Diversity and Vector Capacities.</title>
        <authorList>
            <consortium name="Tick Genome and Microbiome Consortium (TIGMIC)"/>
            <person name="Jia N."/>
            <person name="Wang J."/>
            <person name="Shi W."/>
            <person name="Du L."/>
            <person name="Sun Y."/>
            <person name="Zhan W."/>
            <person name="Jiang J.F."/>
            <person name="Wang Q."/>
            <person name="Zhang B."/>
            <person name="Ji P."/>
            <person name="Bell-Sakyi L."/>
            <person name="Cui X.M."/>
            <person name="Yuan T.T."/>
            <person name="Jiang B.G."/>
            <person name="Yang W.F."/>
            <person name="Lam T.T."/>
            <person name="Chang Q.C."/>
            <person name="Ding S.J."/>
            <person name="Wang X.J."/>
            <person name="Zhu J.G."/>
            <person name="Ruan X.D."/>
            <person name="Zhao L."/>
            <person name="Wei J.T."/>
            <person name="Ye R.Z."/>
            <person name="Que T.C."/>
            <person name="Du C.H."/>
            <person name="Zhou Y.H."/>
            <person name="Cheng J.X."/>
            <person name="Dai P.F."/>
            <person name="Guo W.B."/>
            <person name="Han X.H."/>
            <person name="Huang E.J."/>
            <person name="Li L.F."/>
            <person name="Wei W."/>
            <person name="Gao Y.C."/>
            <person name="Liu J.Z."/>
            <person name="Shao H.Z."/>
            <person name="Wang X."/>
            <person name="Wang C.C."/>
            <person name="Yang T.C."/>
            <person name="Huo Q.B."/>
            <person name="Li W."/>
            <person name="Chen H.Y."/>
            <person name="Chen S.E."/>
            <person name="Zhou L.G."/>
            <person name="Ni X.B."/>
            <person name="Tian J.H."/>
            <person name="Sheng Y."/>
            <person name="Liu T."/>
            <person name="Pan Y.S."/>
            <person name="Xia L.Y."/>
            <person name="Li J."/>
            <person name="Zhao F."/>
            <person name="Cao W.C."/>
        </authorList>
    </citation>
    <scope>NUCLEOTIDE SEQUENCE [LARGE SCALE GENOMIC DNA]</scope>
    <source>
        <strain evidence="3">HaeL-2018</strain>
    </source>
</reference>
<keyword evidence="4" id="KW-1185">Reference proteome</keyword>
<feature type="compositionally biased region" description="Low complexity" evidence="1">
    <location>
        <begin position="136"/>
        <end position="153"/>
    </location>
</feature>
<keyword evidence="2" id="KW-1133">Transmembrane helix</keyword>
<keyword evidence="2" id="KW-0812">Transmembrane</keyword>